<evidence type="ECO:0000259" key="1">
    <source>
        <dbReference type="Pfam" id="PF17921"/>
    </source>
</evidence>
<dbReference type="EMBL" id="CP133620">
    <property type="protein sequence ID" value="WMV46409.1"/>
    <property type="molecule type" value="Genomic_DNA"/>
</dbReference>
<dbReference type="AlphaFoldDB" id="A0AAF0UJN4"/>
<dbReference type="InterPro" id="IPR041588">
    <property type="entry name" value="Integrase_H2C2"/>
</dbReference>
<name>A0AAF0UJN4_SOLVR</name>
<accession>A0AAF0UJN4</accession>
<dbReference type="Gene3D" id="1.10.340.70">
    <property type="match status" value="1"/>
</dbReference>
<protein>
    <recommendedName>
        <fullName evidence="1">Integrase zinc-binding domain-containing protein</fullName>
    </recommendedName>
</protein>
<dbReference type="Proteomes" id="UP001234989">
    <property type="component" value="Chromosome 9"/>
</dbReference>
<proteinExistence type="predicted"/>
<gene>
    <name evidence="2" type="ORF">MTR67_039794</name>
</gene>
<reference evidence="2" key="1">
    <citation type="submission" date="2023-08" db="EMBL/GenBank/DDBJ databases">
        <title>A de novo genome assembly of Solanum verrucosum Schlechtendal, a Mexican diploid species geographically isolated from the other diploid A-genome species in potato relatives.</title>
        <authorList>
            <person name="Hosaka K."/>
        </authorList>
    </citation>
    <scope>NUCLEOTIDE SEQUENCE</scope>
    <source>
        <tissue evidence="2">Young leaves</tissue>
    </source>
</reference>
<sequence>MALEQGGDGVMRYQGRLYVPRVDELQERIMEEAHSSRYSIHTGSTKMYRDFREVYSWNSMKKGIAEFVAKCPNCQ</sequence>
<evidence type="ECO:0000313" key="3">
    <source>
        <dbReference type="Proteomes" id="UP001234989"/>
    </source>
</evidence>
<organism evidence="2 3">
    <name type="scientific">Solanum verrucosum</name>
    <dbReference type="NCBI Taxonomy" id="315347"/>
    <lineage>
        <taxon>Eukaryota</taxon>
        <taxon>Viridiplantae</taxon>
        <taxon>Streptophyta</taxon>
        <taxon>Embryophyta</taxon>
        <taxon>Tracheophyta</taxon>
        <taxon>Spermatophyta</taxon>
        <taxon>Magnoliopsida</taxon>
        <taxon>eudicotyledons</taxon>
        <taxon>Gunneridae</taxon>
        <taxon>Pentapetalae</taxon>
        <taxon>asterids</taxon>
        <taxon>lamiids</taxon>
        <taxon>Solanales</taxon>
        <taxon>Solanaceae</taxon>
        <taxon>Solanoideae</taxon>
        <taxon>Solaneae</taxon>
        <taxon>Solanum</taxon>
    </lineage>
</organism>
<dbReference type="Pfam" id="PF17921">
    <property type="entry name" value="Integrase_H2C2"/>
    <property type="match status" value="1"/>
</dbReference>
<evidence type="ECO:0000313" key="2">
    <source>
        <dbReference type="EMBL" id="WMV46409.1"/>
    </source>
</evidence>
<feature type="domain" description="Integrase zinc-binding" evidence="1">
    <location>
        <begin position="24"/>
        <end position="75"/>
    </location>
</feature>
<keyword evidence="3" id="KW-1185">Reference proteome</keyword>